<dbReference type="AlphaFoldDB" id="A0A3N0I4M0"/>
<keyword evidence="1" id="KW-0812">Transmembrane</keyword>
<dbReference type="RefSeq" id="WP_128519987.1">
    <property type="nucleotide sequence ID" value="NZ_CAUWBR010000005.1"/>
</dbReference>
<dbReference type="SUPFAM" id="SSF48452">
    <property type="entry name" value="TPR-like"/>
    <property type="match status" value="1"/>
</dbReference>
<reference evidence="2 3" key="1">
    <citation type="submission" date="2018-11" db="EMBL/GenBank/DDBJ databases">
        <title>Clostridium sp. nov., a member of the family Erysipelotrichaceae isolated from pig faeces.</title>
        <authorList>
            <person name="Chang Y.-H."/>
        </authorList>
    </citation>
    <scope>NUCLEOTIDE SEQUENCE [LARGE SCALE GENOMIC DNA]</scope>
    <source>
        <strain evidence="2 3">YH-panp20</strain>
    </source>
</reference>
<dbReference type="InterPro" id="IPR011990">
    <property type="entry name" value="TPR-like_helical_dom_sf"/>
</dbReference>
<feature type="transmembrane region" description="Helical" evidence="1">
    <location>
        <begin position="52"/>
        <end position="72"/>
    </location>
</feature>
<evidence type="ECO:0000256" key="1">
    <source>
        <dbReference type="SAM" id="Phobius"/>
    </source>
</evidence>
<keyword evidence="1" id="KW-0472">Membrane</keyword>
<feature type="transmembrane region" description="Helical" evidence="1">
    <location>
        <begin position="84"/>
        <end position="117"/>
    </location>
</feature>
<gene>
    <name evidence="2" type="ORF">EDX97_04570</name>
</gene>
<name>A0A3N0I4M0_9FIRM</name>
<proteinExistence type="predicted"/>
<comment type="caution">
    <text evidence="2">The sequence shown here is derived from an EMBL/GenBank/DDBJ whole genome shotgun (WGS) entry which is preliminary data.</text>
</comment>
<protein>
    <submittedName>
        <fullName evidence="2">Uncharacterized protein</fullName>
    </submittedName>
</protein>
<sequence>MWRYRCKSHLISMLIGFAVGCVIAFISVNQHMDVYMSLYPSEVISYIQQNQLMFYAMSGLSIAGIVNIIRLMEFVGEKWNISPFIIIMLMIFVPEVFLYIGIALVIPVAIACIVGMIQLKFGKAGDFTSGVLTPDQELVRMYTLRHPLKMEVKELADMCRKTSQKIQLIYTLGLIAVVCVIFLVSNIWILIVGFLVFLFSFNILSRYRSSNIVPIVSLLYDQCDPEMCASAIIMYSTRGKKVHLQMHTILAQCLIYMDEPELAQDVLTRFPKKDKMSVIQYWTLMAYIYYLLKDEHSIERCKEELKKVTQRTTFSSVMATSEEMASIQNKIDLMNGELNTCRKYYLKRLQTARVACQQVDASYYIGLISFVEQDYPLADVYFKRVVAMGNKMSFVSKAQGYLDKLSQMNINPAEEQV</sequence>
<feature type="transmembrane region" description="Helical" evidence="1">
    <location>
        <begin position="12"/>
        <end position="32"/>
    </location>
</feature>
<feature type="transmembrane region" description="Helical" evidence="1">
    <location>
        <begin position="168"/>
        <end position="201"/>
    </location>
</feature>
<organism evidence="2 3">
    <name type="scientific">Absicoccus porci</name>
    <dbReference type="NCBI Taxonomy" id="2486576"/>
    <lineage>
        <taxon>Bacteria</taxon>
        <taxon>Bacillati</taxon>
        <taxon>Bacillota</taxon>
        <taxon>Erysipelotrichia</taxon>
        <taxon>Erysipelotrichales</taxon>
        <taxon>Erysipelotrichaceae</taxon>
        <taxon>Absicoccus</taxon>
    </lineage>
</organism>
<evidence type="ECO:0000313" key="2">
    <source>
        <dbReference type="EMBL" id="RNM31828.1"/>
    </source>
</evidence>
<dbReference type="OrthoDB" id="1769785at2"/>
<keyword evidence="3" id="KW-1185">Reference proteome</keyword>
<evidence type="ECO:0000313" key="3">
    <source>
        <dbReference type="Proteomes" id="UP000276568"/>
    </source>
</evidence>
<dbReference type="PROSITE" id="PS51257">
    <property type="entry name" value="PROKAR_LIPOPROTEIN"/>
    <property type="match status" value="1"/>
</dbReference>
<dbReference type="Proteomes" id="UP000276568">
    <property type="component" value="Unassembled WGS sequence"/>
</dbReference>
<accession>A0A3N0I4M0</accession>
<dbReference type="EMBL" id="RJQC01000001">
    <property type="protein sequence ID" value="RNM31828.1"/>
    <property type="molecule type" value="Genomic_DNA"/>
</dbReference>
<keyword evidence="1" id="KW-1133">Transmembrane helix</keyword>